<organism evidence="1 2">
    <name type="scientific">Purpureocillium lilacinum</name>
    <name type="common">Paecilomyces lilacinus</name>
    <dbReference type="NCBI Taxonomy" id="33203"/>
    <lineage>
        <taxon>Eukaryota</taxon>
        <taxon>Fungi</taxon>
        <taxon>Dikarya</taxon>
        <taxon>Ascomycota</taxon>
        <taxon>Pezizomycotina</taxon>
        <taxon>Sordariomycetes</taxon>
        <taxon>Hypocreomycetidae</taxon>
        <taxon>Hypocreales</taxon>
        <taxon>Ophiocordycipitaceae</taxon>
        <taxon>Purpureocillium</taxon>
    </lineage>
</organism>
<reference evidence="1" key="1">
    <citation type="submission" date="2024-12" db="EMBL/GenBank/DDBJ databases">
        <title>Comparative genomics and development of molecular markers within Purpureocillium lilacinum and among Purpureocillium species.</title>
        <authorList>
            <person name="Yeh Z.-Y."/>
            <person name="Ni N.-T."/>
            <person name="Lo P.-H."/>
            <person name="Mushyakhwo K."/>
            <person name="Lin C.-F."/>
            <person name="Nai Y.-S."/>
        </authorList>
    </citation>
    <scope>NUCLEOTIDE SEQUENCE</scope>
    <source>
        <strain evidence="1">NCHU-NPUST-175</strain>
    </source>
</reference>
<name>A0ACC4DKX2_PURLI</name>
<sequence length="212" mass="23636">MNSGLLHSEHDHAGNSDAAQANMEGSCEIASWSEDMPSPPQKRASAPYVDLPPWNDAWGIPFRSWRQEMPKYHYGITSYLRHSLSLHPCPLVIRSTAMRHSIGLTLVSFLAACNAMYQDLWLEQMRHIAERADFFELVDKQGAPGVCTESCHGDPGACHYIDISVRDFAANADDKKLQALWKHTTAQSCMDESPVVPPKTQAHFDAVHGYVS</sequence>
<gene>
    <name evidence="1" type="ORF">ACCO45_009589</name>
</gene>
<accession>A0ACC4DKX2</accession>
<keyword evidence="2" id="KW-1185">Reference proteome</keyword>
<evidence type="ECO:0000313" key="1">
    <source>
        <dbReference type="EMBL" id="KAL3956743.1"/>
    </source>
</evidence>
<proteinExistence type="predicted"/>
<dbReference type="Proteomes" id="UP001638806">
    <property type="component" value="Unassembled WGS sequence"/>
</dbReference>
<evidence type="ECO:0000313" key="2">
    <source>
        <dbReference type="Proteomes" id="UP001638806"/>
    </source>
</evidence>
<dbReference type="EMBL" id="JBGNUJ010000008">
    <property type="protein sequence ID" value="KAL3956743.1"/>
    <property type="molecule type" value="Genomic_DNA"/>
</dbReference>
<protein>
    <submittedName>
        <fullName evidence="1">Uncharacterized protein</fullName>
    </submittedName>
</protein>
<comment type="caution">
    <text evidence="1">The sequence shown here is derived from an EMBL/GenBank/DDBJ whole genome shotgun (WGS) entry which is preliminary data.</text>
</comment>